<keyword evidence="3" id="KW-1185">Reference proteome</keyword>
<accession>A0ABV2IU11</accession>
<dbReference type="EMBL" id="JBEPMB010000001">
    <property type="protein sequence ID" value="MET3611977.1"/>
    <property type="molecule type" value="Genomic_DNA"/>
</dbReference>
<evidence type="ECO:0000313" key="2">
    <source>
        <dbReference type="EMBL" id="MET3611977.1"/>
    </source>
</evidence>
<feature type="transmembrane region" description="Helical" evidence="1">
    <location>
        <begin position="194"/>
        <end position="215"/>
    </location>
</feature>
<feature type="transmembrane region" description="Helical" evidence="1">
    <location>
        <begin position="134"/>
        <end position="158"/>
    </location>
</feature>
<comment type="caution">
    <text evidence="2">The sequence shown here is derived from an EMBL/GenBank/DDBJ whole genome shotgun (WGS) entry which is preliminary data.</text>
</comment>
<dbReference type="RefSeq" id="WP_354554535.1">
    <property type="nucleotide sequence ID" value="NZ_JBEPMB010000001.1"/>
</dbReference>
<feature type="transmembrane region" description="Helical" evidence="1">
    <location>
        <begin position="309"/>
        <end position="330"/>
    </location>
</feature>
<protein>
    <recommendedName>
        <fullName evidence="4">DUF2157 domain-containing protein</fullName>
    </recommendedName>
</protein>
<name>A0ABV2IU11_9HYPH</name>
<keyword evidence="1" id="KW-0812">Transmembrane</keyword>
<feature type="transmembrane region" description="Helical" evidence="1">
    <location>
        <begin position="102"/>
        <end position="122"/>
    </location>
</feature>
<proteinExistence type="predicted"/>
<dbReference type="Proteomes" id="UP001549047">
    <property type="component" value="Unassembled WGS sequence"/>
</dbReference>
<keyword evidence="1" id="KW-1133">Transmembrane helix</keyword>
<evidence type="ECO:0000256" key="1">
    <source>
        <dbReference type="SAM" id="Phobius"/>
    </source>
</evidence>
<feature type="transmembrane region" description="Helical" evidence="1">
    <location>
        <begin position="63"/>
        <end position="90"/>
    </location>
</feature>
<feature type="transmembrane region" description="Helical" evidence="1">
    <location>
        <begin position="165"/>
        <end position="188"/>
    </location>
</feature>
<reference evidence="2 3" key="1">
    <citation type="submission" date="2024-06" db="EMBL/GenBank/DDBJ databases">
        <title>Genomic Encyclopedia of Type Strains, Phase IV (KMG-IV): sequencing the most valuable type-strain genomes for metagenomic binning, comparative biology and taxonomic classification.</title>
        <authorList>
            <person name="Goeker M."/>
        </authorList>
    </citation>
    <scope>NUCLEOTIDE SEQUENCE [LARGE SCALE GENOMIC DNA]</scope>
    <source>
        <strain evidence="2 3">DSM 29780</strain>
    </source>
</reference>
<gene>
    <name evidence="2" type="ORF">ABID16_000282</name>
</gene>
<feature type="transmembrane region" description="Helical" evidence="1">
    <location>
        <begin position="253"/>
        <end position="272"/>
    </location>
</feature>
<feature type="transmembrane region" description="Helical" evidence="1">
    <location>
        <begin position="227"/>
        <end position="247"/>
    </location>
</feature>
<evidence type="ECO:0000313" key="3">
    <source>
        <dbReference type="Proteomes" id="UP001549047"/>
    </source>
</evidence>
<sequence>MAETLRESLTAAAQAGIISSGQVEPLSRFVEARAALPPGGTADEPNREEDSEIPRFIRGYHDILITIGIAVVLTGIAGLAPIYLAVAAVIVLAEIFVYRQRLALPSFALTIAFALFAGWTIIGLDRSYISGEISAVSASALHVAALAAAECVALAVFYWRYRVPVALAALLIAGVVTVTVLVLSALYHGDFEQYATMLFLIAGVLLVGIAMRFDLTDPKRLYTRSDVAFWLYLVAVPSILKGIFGSVQPQTTQGAALVVVVVALMMILGLLLDRRAFVTAGLIYLGYAFAALIGTDTGVLGGLATSNLIMWILVAIGLIVLTVGFGWRFFRQILLSGLPATLRASLPILR</sequence>
<evidence type="ECO:0008006" key="4">
    <source>
        <dbReference type="Google" id="ProtNLM"/>
    </source>
</evidence>
<keyword evidence="1" id="KW-0472">Membrane</keyword>
<organism evidence="2 3">
    <name type="scientific">Rhizobium aquaticum</name>
    <dbReference type="NCBI Taxonomy" id="1549636"/>
    <lineage>
        <taxon>Bacteria</taxon>
        <taxon>Pseudomonadati</taxon>
        <taxon>Pseudomonadota</taxon>
        <taxon>Alphaproteobacteria</taxon>
        <taxon>Hyphomicrobiales</taxon>
        <taxon>Rhizobiaceae</taxon>
        <taxon>Rhizobium/Agrobacterium group</taxon>
        <taxon>Rhizobium</taxon>
    </lineage>
</organism>